<dbReference type="EMBL" id="JAVUPU010000004">
    <property type="protein sequence ID" value="MDT9599152.1"/>
    <property type="molecule type" value="Genomic_DNA"/>
</dbReference>
<gene>
    <name evidence="1" type="ORF">RQX22_09345</name>
</gene>
<proteinExistence type="predicted"/>
<sequence>MLNYVTLPDRAALADAKDLIARFGDYAGTEAALRADKSRALGNVVHFCKWRQVERLIAMLRDESTSGTLH</sequence>
<protein>
    <submittedName>
        <fullName evidence="1">Uncharacterized protein</fullName>
    </submittedName>
</protein>
<comment type="caution">
    <text evidence="1">The sequence shown here is derived from an EMBL/GenBank/DDBJ whole genome shotgun (WGS) entry which is preliminary data.</text>
</comment>
<dbReference type="Proteomes" id="UP001259572">
    <property type="component" value="Unassembled WGS sequence"/>
</dbReference>
<accession>A0ABU3Q6X2</accession>
<keyword evidence="2" id="KW-1185">Reference proteome</keyword>
<name>A0ABU3Q6X2_9SPHN</name>
<organism evidence="1 2">
    <name type="scientific">Sphingosinicella rhizophila</name>
    <dbReference type="NCBI Taxonomy" id="3050082"/>
    <lineage>
        <taxon>Bacteria</taxon>
        <taxon>Pseudomonadati</taxon>
        <taxon>Pseudomonadota</taxon>
        <taxon>Alphaproteobacteria</taxon>
        <taxon>Sphingomonadales</taxon>
        <taxon>Sphingosinicellaceae</taxon>
        <taxon>Sphingosinicella</taxon>
    </lineage>
</organism>
<evidence type="ECO:0000313" key="2">
    <source>
        <dbReference type="Proteomes" id="UP001259572"/>
    </source>
</evidence>
<dbReference type="RefSeq" id="WP_315725827.1">
    <property type="nucleotide sequence ID" value="NZ_JAVUPU010000004.1"/>
</dbReference>
<reference evidence="1 2" key="1">
    <citation type="submission" date="2023-05" db="EMBL/GenBank/DDBJ databases">
        <authorList>
            <person name="Guo Y."/>
        </authorList>
    </citation>
    <scope>NUCLEOTIDE SEQUENCE [LARGE SCALE GENOMIC DNA]</scope>
    <source>
        <strain evidence="1 2">GR2756</strain>
    </source>
</reference>
<evidence type="ECO:0000313" key="1">
    <source>
        <dbReference type="EMBL" id="MDT9599152.1"/>
    </source>
</evidence>